<feature type="region of interest" description="Disordered" evidence="1">
    <location>
        <begin position="1"/>
        <end position="83"/>
    </location>
</feature>
<protein>
    <submittedName>
        <fullName evidence="2 4">Uncharacterized protein</fullName>
    </submittedName>
</protein>
<dbReference type="AlphaFoldDB" id="A0A6A6XYD6"/>
<organism evidence="2">
    <name type="scientific">Mytilinidion resinicola</name>
    <dbReference type="NCBI Taxonomy" id="574789"/>
    <lineage>
        <taxon>Eukaryota</taxon>
        <taxon>Fungi</taxon>
        <taxon>Dikarya</taxon>
        <taxon>Ascomycota</taxon>
        <taxon>Pezizomycotina</taxon>
        <taxon>Dothideomycetes</taxon>
        <taxon>Pleosporomycetidae</taxon>
        <taxon>Mytilinidiales</taxon>
        <taxon>Mytilinidiaceae</taxon>
        <taxon>Mytilinidion</taxon>
    </lineage>
</organism>
<feature type="compositionally biased region" description="Low complexity" evidence="1">
    <location>
        <begin position="111"/>
        <end position="130"/>
    </location>
</feature>
<evidence type="ECO:0000256" key="1">
    <source>
        <dbReference type="SAM" id="MobiDB-lite"/>
    </source>
</evidence>
<dbReference type="GO" id="GO:0005730">
    <property type="term" value="C:nucleolus"/>
    <property type="evidence" value="ECO:0007669"/>
    <property type="project" value="TreeGrafter"/>
</dbReference>
<dbReference type="EMBL" id="MU003729">
    <property type="protein sequence ID" value="KAF2801576.1"/>
    <property type="molecule type" value="Genomic_DNA"/>
</dbReference>
<sequence length="243" mass="27441">MAPTERERKRKRVSRTELEQDSQSPDLSDSPSAEDLQAIFKRAFEAKFKPLDPRTKKQKLPEPVEEPEDGDEASWDGIESEEEEQIDVVEHVIIKHERDSRAKEEAKAFLSSKPPSLAAMPKPKPKAVAPAEEDTEAGNLKNDLALQRLLRESHLLDTSNPTQSLTLSGANRHKAIDLRLQTLGSKTSIMTQESMPMSHRKGITAKTAQKEAQRRKEAKENGIILETVVKKRKREPRGRKSVR</sequence>
<gene>
    <name evidence="2 4" type="ORF">BDZ99DRAFT_577516</name>
</gene>
<dbReference type="GO" id="GO:0000462">
    <property type="term" value="P:maturation of SSU-rRNA from tricistronic rRNA transcript (SSU-rRNA, 5.8S rRNA, LSU-rRNA)"/>
    <property type="evidence" value="ECO:0007669"/>
    <property type="project" value="TreeGrafter"/>
</dbReference>
<dbReference type="InterPro" id="IPR027973">
    <property type="entry name" value="FSAF1-like"/>
</dbReference>
<accession>A0A6A6XYD6</accession>
<evidence type="ECO:0000313" key="3">
    <source>
        <dbReference type="Proteomes" id="UP000504636"/>
    </source>
</evidence>
<dbReference type="RefSeq" id="XP_033568540.1">
    <property type="nucleotide sequence ID" value="XM_033728705.1"/>
</dbReference>
<feature type="compositionally biased region" description="Basic and acidic residues" evidence="1">
    <location>
        <begin position="208"/>
        <end position="220"/>
    </location>
</feature>
<proteinExistence type="predicted"/>
<evidence type="ECO:0000313" key="2">
    <source>
        <dbReference type="EMBL" id="KAF2801576.1"/>
    </source>
</evidence>
<dbReference type="InterPro" id="IPR053030">
    <property type="entry name" value="Ribosomal_biogenesis_FAF1-like"/>
</dbReference>
<dbReference type="Proteomes" id="UP000504636">
    <property type="component" value="Unplaced"/>
</dbReference>
<feature type="compositionally biased region" description="Basic and acidic residues" evidence="1">
    <location>
        <begin position="42"/>
        <end position="62"/>
    </location>
</feature>
<dbReference type="OrthoDB" id="5556956at2759"/>
<feature type="compositionally biased region" description="Low complexity" evidence="1">
    <location>
        <begin position="21"/>
        <end position="31"/>
    </location>
</feature>
<evidence type="ECO:0000313" key="4">
    <source>
        <dbReference type="RefSeq" id="XP_033568540.1"/>
    </source>
</evidence>
<dbReference type="GeneID" id="54469598"/>
<feature type="compositionally biased region" description="Basic and acidic residues" evidence="1">
    <location>
        <begin position="97"/>
        <end position="107"/>
    </location>
</feature>
<reference evidence="2 4" key="1">
    <citation type="journal article" date="2020" name="Stud. Mycol.">
        <title>101 Dothideomycetes genomes: a test case for predicting lifestyles and emergence of pathogens.</title>
        <authorList>
            <person name="Haridas S."/>
            <person name="Albert R."/>
            <person name="Binder M."/>
            <person name="Bloem J."/>
            <person name="Labutti K."/>
            <person name="Salamov A."/>
            <person name="Andreopoulos B."/>
            <person name="Baker S."/>
            <person name="Barry K."/>
            <person name="Bills G."/>
            <person name="Bluhm B."/>
            <person name="Cannon C."/>
            <person name="Castanera R."/>
            <person name="Culley D."/>
            <person name="Daum C."/>
            <person name="Ezra D."/>
            <person name="Gonzalez J."/>
            <person name="Henrissat B."/>
            <person name="Kuo A."/>
            <person name="Liang C."/>
            <person name="Lipzen A."/>
            <person name="Lutzoni F."/>
            <person name="Magnuson J."/>
            <person name="Mondo S."/>
            <person name="Nolan M."/>
            <person name="Ohm R."/>
            <person name="Pangilinan J."/>
            <person name="Park H.-J."/>
            <person name="Ramirez L."/>
            <person name="Alfaro M."/>
            <person name="Sun H."/>
            <person name="Tritt A."/>
            <person name="Yoshinaga Y."/>
            <person name="Zwiers L.-H."/>
            <person name="Turgeon B."/>
            <person name="Goodwin S."/>
            <person name="Spatafora J."/>
            <person name="Crous P."/>
            <person name="Grigoriev I."/>
        </authorList>
    </citation>
    <scope>NUCLEOTIDE SEQUENCE</scope>
    <source>
        <strain evidence="2 4">CBS 304.34</strain>
    </source>
</reference>
<reference evidence="4" key="3">
    <citation type="submission" date="2025-04" db="UniProtKB">
        <authorList>
            <consortium name="RefSeq"/>
        </authorList>
    </citation>
    <scope>IDENTIFICATION</scope>
    <source>
        <strain evidence="4">CBS 304.34</strain>
    </source>
</reference>
<feature type="region of interest" description="Disordered" evidence="1">
    <location>
        <begin position="193"/>
        <end position="243"/>
    </location>
</feature>
<feature type="region of interest" description="Disordered" evidence="1">
    <location>
        <begin position="97"/>
        <end position="139"/>
    </location>
</feature>
<name>A0A6A6XYD6_9PEZI</name>
<feature type="compositionally biased region" description="Acidic residues" evidence="1">
    <location>
        <begin position="63"/>
        <end position="83"/>
    </location>
</feature>
<dbReference type="PANTHER" id="PTHR28096:SF1">
    <property type="entry name" value="PROTEIN FAF1"/>
    <property type="match status" value="1"/>
</dbReference>
<feature type="compositionally biased region" description="Basic residues" evidence="1">
    <location>
        <begin position="230"/>
        <end position="243"/>
    </location>
</feature>
<dbReference type="Pfam" id="PF15375">
    <property type="entry name" value="FSAF1"/>
    <property type="match status" value="1"/>
</dbReference>
<dbReference type="PANTHER" id="PTHR28096">
    <property type="entry name" value="PROTEIN FAF1"/>
    <property type="match status" value="1"/>
</dbReference>
<reference evidence="4" key="2">
    <citation type="submission" date="2020-04" db="EMBL/GenBank/DDBJ databases">
        <authorList>
            <consortium name="NCBI Genome Project"/>
        </authorList>
    </citation>
    <scope>NUCLEOTIDE SEQUENCE</scope>
    <source>
        <strain evidence="4">CBS 304.34</strain>
    </source>
</reference>
<keyword evidence="3" id="KW-1185">Reference proteome</keyword>